<protein>
    <submittedName>
        <fullName evidence="12">D-alanyl-D-alanine carboxypeptidase</fullName>
    </submittedName>
</protein>
<dbReference type="GO" id="GO:0071555">
    <property type="term" value="P:cell wall organization"/>
    <property type="evidence" value="ECO:0007669"/>
    <property type="project" value="UniProtKB-KW"/>
</dbReference>
<keyword evidence="3" id="KW-0378">Hydrolase</keyword>
<keyword evidence="13" id="KW-1185">Reference proteome</keyword>
<feature type="active site" description="Proton acceptor" evidence="7">
    <location>
        <position position="185"/>
    </location>
</feature>
<evidence type="ECO:0000256" key="5">
    <source>
        <dbReference type="ARBA" id="ARBA00022984"/>
    </source>
</evidence>
<evidence type="ECO:0000256" key="8">
    <source>
        <dbReference type="PIRSR" id="PIRSR618044-2"/>
    </source>
</evidence>
<keyword evidence="6" id="KW-0961">Cell wall biogenesis/degradation</keyword>
<dbReference type="InterPro" id="IPR018044">
    <property type="entry name" value="Peptidase_S11"/>
</dbReference>
<evidence type="ECO:0000256" key="1">
    <source>
        <dbReference type="ARBA" id="ARBA00007164"/>
    </source>
</evidence>
<keyword evidence="12" id="KW-0121">Carboxypeptidase</keyword>
<name>A0A1I5DCP0_9FIRM</name>
<dbReference type="GO" id="GO:0008360">
    <property type="term" value="P:regulation of cell shape"/>
    <property type="evidence" value="ECO:0007669"/>
    <property type="project" value="UniProtKB-KW"/>
</dbReference>
<reference evidence="12 13" key="1">
    <citation type="submission" date="2016-10" db="EMBL/GenBank/DDBJ databases">
        <authorList>
            <person name="de Groot N.N."/>
        </authorList>
    </citation>
    <scope>NUCLEOTIDE SEQUENCE [LARGE SCALE GENOMIC DNA]</scope>
    <source>
        <strain evidence="12 13">DSM 1283</strain>
    </source>
</reference>
<dbReference type="STRING" id="1527.SAMN04489757_105116"/>
<dbReference type="Pfam" id="PF00768">
    <property type="entry name" value="Peptidase_S11"/>
    <property type="match status" value="1"/>
</dbReference>
<proteinExistence type="inferred from homology"/>
<dbReference type="GO" id="GO:0006508">
    <property type="term" value="P:proteolysis"/>
    <property type="evidence" value="ECO:0007669"/>
    <property type="project" value="InterPro"/>
</dbReference>
<dbReference type="Gene3D" id="3.40.710.10">
    <property type="entry name" value="DD-peptidase/beta-lactamase superfamily"/>
    <property type="match status" value="1"/>
</dbReference>
<dbReference type="PANTHER" id="PTHR21581">
    <property type="entry name" value="D-ALANYL-D-ALANINE CARBOXYPEPTIDASE"/>
    <property type="match status" value="1"/>
</dbReference>
<evidence type="ECO:0000256" key="4">
    <source>
        <dbReference type="ARBA" id="ARBA00022960"/>
    </source>
</evidence>
<evidence type="ECO:0000256" key="7">
    <source>
        <dbReference type="PIRSR" id="PIRSR618044-1"/>
    </source>
</evidence>
<feature type="region of interest" description="Disordered" evidence="10">
    <location>
        <begin position="57"/>
        <end position="105"/>
    </location>
</feature>
<evidence type="ECO:0000256" key="2">
    <source>
        <dbReference type="ARBA" id="ARBA00022729"/>
    </source>
</evidence>
<dbReference type="EMBL" id="FOWD01000005">
    <property type="protein sequence ID" value="SFN96551.1"/>
    <property type="molecule type" value="Genomic_DNA"/>
</dbReference>
<evidence type="ECO:0000256" key="10">
    <source>
        <dbReference type="SAM" id="MobiDB-lite"/>
    </source>
</evidence>
<evidence type="ECO:0000256" key="6">
    <source>
        <dbReference type="ARBA" id="ARBA00023316"/>
    </source>
</evidence>
<dbReference type="GO" id="GO:0009002">
    <property type="term" value="F:serine-type D-Ala-D-Ala carboxypeptidase activity"/>
    <property type="evidence" value="ECO:0007669"/>
    <property type="project" value="InterPro"/>
</dbReference>
<dbReference type="GO" id="GO:0009252">
    <property type="term" value="P:peptidoglycan biosynthetic process"/>
    <property type="evidence" value="ECO:0007669"/>
    <property type="project" value="UniProtKB-KW"/>
</dbReference>
<dbReference type="Proteomes" id="UP000198806">
    <property type="component" value="Unassembled WGS sequence"/>
</dbReference>
<evidence type="ECO:0000256" key="3">
    <source>
        <dbReference type="ARBA" id="ARBA00022801"/>
    </source>
</evidence>
<dbReference type="PRINTS" id="PR00725">
    <property type="entry name" value="DADACBPTASE1"/>
</dbReference>
<keyword evidence="2" id="KW-0732">Signal</keyword>
<dbReference type="SUPFAM" id="SSF56601">
    <property type="entry name" value="beta-lactamase/transpeptidase-like"/>
    <property type="match status" value="1"/>
</dbReference>
<feature type="binding site" evidence="8">
    <location>
        <position position="362"/>
    </location>
    <ligand>
        <name>substrate</name>
    </ligand>
</feature>
<dbReference type="RefSeq" id="WP_170847890.1">
    <property type="nucleotide sequence ID" value="NZ_BAABFM010000026.1"/>
</dbReference>
<keyword evidence="12" id="KW-0645">Protease</keyword>
<evidence type="ECO:0000256" key="9">
    <source>
        <dbReference type="RuleBase" id="RU004016"/>
    </source>
</evidence>
<keyword evidence="4" id="KW-0133">Cell shape</keyword>
<dbReference type="InterPro" id="IPR001967">
    <property type="entry name" value="Peptidase_S11_N"/>
</dbReference>
<organism evidence="12 13">
    <name type="scientific">Anaerocolumna aminovalerica</name>
    <dbReference type="NCBI Taxonomy" id="1527"/>
    <lineage>
        <taxon>Bacteria</taxon>
        <taxon>Bacillati</taxon>
        <taxon>Bacillota</taxon>
        <taxon>Clostridia</taxon>
        <taxon>Lachnospirales</taxon>
        <taxon>Lachnospiraceae</taxon>
        <taxon>Anaerocolumna</taxon>
    </lineage>
</organism>
<accession>A0A1I5DCP0</accession>
<keyword evidence="5" id="KW-0573">Peptidoglycan synthesis</keyword>
<evidence type="ECO:0000259" key="11">
    <source>
        <dbReference type="Pfam" id="PF00768"/>
    </source>
</evidence>
<evidence type="ECO:0000313" key="12">
    <source>
        <dbReference type="EMBL" id="SFN96551.1"/>
    </source>
</evidence>
<sequence>MKKTVFIIGTVLVVGLGAIFGTMLIKTIQYTIEESAEKDLEKSQDLSYKEISHILQDKANSNQKTDKTSNGTSYLEDSHRENSDMANSIPESERNRVGEKEIESSREFTEKNIEDGFYANADGLSASGWEEPSVEANSSPKIALNIKNPSISIDAESAILIDCKKGKVLYHKNATTPVYPASTTKLMTALVILELCNLNDTVKVGEEIQLIASDSSRAYLQEGERLTVQMLLEGMLIPSGNDAAYALAAHGGRIILKDKSADAKRAVNAFVDKMNEKVKELGLKDTHFKNPDGYDAEGQYTTAYDMGIISLEAIKVDIIREITEKERARNIFLSGEDVTWKSTNKLVVNGSGAFYKYAIGLKTGSSSLAGRCLVSAAEKEDKQFISVIMNSTASGRWEDSITLLKYGIEH</sequence>
<gene>
    <name evidence="12" type="ORF">SAMN04489757_105116</name>
</gene>
<feature type="compositionally biased region" description="Basic and acidic residues" evidence="10">
    <location>
        <begin position="91"/>
        <end position="105"/>
    </location>
</feature>
<feature type="active site" description="Acyl-ester intermediate" evidence="7">
    <location>
        <position position="182"/>
    </location>
</feature>
<feature type="active site" evidence="7">
    <location>
        <position position="239"/>
    </location>
</feature>
<feature type="domain" description="Peptidase S11 D-alanyl-D-alanine carboxypeptidase A N-terminal" evidence="11">
    <location>
        <begin position="149"/>
        <end position="391"/>
    </location>
</feature>
<dbReference type="AlphaFoldDB" id="A0A1I5DCP0"/>
<dbReference type="InterPro" id="IPR012338">
    <property type="entry name" value="Beta-lactam/transpept-like"/>
</dbReference>
<dbReference type="PANTHER" id="PTHR21581:SF6">
    <property type="entry name" value="TRAFFICKING PROTEIN PARTICLE COMPLEX SUBUNIT 12"/>
    <property type="match status" value="1"/>
</dbReference>
<evidence type="ECO:0000313" key="13">
    <source>
        <dbReference type="Proteomes" id="UP000198806"/>
    </source>
</evidence>
<comment type="similarity">
    <text evidence="1 9">Belongs to the peptidase S11 family.</text>
</comment>
<feature type="compositionally biased region" description="Polar residues" evidence="10">
    <location>
        <begin position="58"/>
        <end position="75"/>
    </location>
</feature>